<dbReference type="GO" id="GO:0016020">
    <property type="term" value="C:membrane"/>
    <property type="evidence" value="ECO:0007669"/>
    <property type="project" value="UniProtKB-SubCell"/>
</dbReference>
<keyword evidence="3" id="KW-0597">Phosphoprotein</keyword>
<feature type="domain" description="Protein kinase" evidence="17">
    <location>
        <begin position="47"/>
        <end position="324"/>
    </location>
</feature>
<dbReference type="CDD" id="cd14066">
    <property type="entry name" value="STKc_IRAK"/>
    <property type="match status" value="1"/>
</dbReference>
<dbReference type="SUPFAM" id="SSF56112">
    <property type="entry name" value="Protein kinase-like (PK-like)"/>
    <property type="match status" value="1"/>
</dbReference>
<keyword evidence="7" id="KW-0677">Repeat</keyword>
<reference evidence="18" key="1">
    <citation type="journal article" date="2016" name="Nat. Genet.">
        <title>A high-quality carrot genome assembly provides new insights into carotenoid accumulation and asterid genome evolution.</title>
        <authorList>
            <person name="Iorizzo M."/>
            <person name="Ellison S."/>
            <person name="Senalik D."/>
            <person name="Zeng P."/>
            <person name="Satapoomin P."/>
            <person name="Huang J."/>
            <person name="Bowman M."/>
            <person name="Iovene M."/>
            <person name="Sanseverino W."/>
            <person name="Cavagnaro P."/>
            <person name="Yildiz M."/>
            <person name="Macko-Podgorni A."/>
            <person name="Moranska E."/>
            <person name="Grzebelus E."/>
            <person name="Grzebelus D."/>
            <person name="Ashrafi H."/>
            <person name="Zheng Z."/>
            <person name="Cheng S."/>
            <person name="Spooner D."/>
            <person name="Van Deynze A."/>
            <person name="Simon P."/>
        </authorList>
    </citation>
    <scope>NUCLEOTIDE SEQUENCE</scope>
    <source>
        <tissue evidence="18">Leaf</tissue>
    </source>
</reference>
<dbReference type="FunFam" id="1.10.510.10:FF:000044">
    <property type="entry name" value="Putative LRR receptor-like serine/threonine-protein kinase"/>
    <property type="match status" value="1"/>
</dbReference>
<evidence type="ECO:0000256" key="6">
    <source>
        <dbReference type="ARBA" id="ARBA00022729"/>
    </source>
</evidence>
<keyword evidence="5" id="KW-0812">Transmembrane</keyword>
<keyword evidence="19" id="KW-1185">Reference proteome</keyword>
<gene>
    <name evidence="18" type="ORF">DCAR_0625314</name>
</gene>
<evidence type="ECO:0000256" key="13">
    <source>
        <dbReference type="ARBA" id="ARBA00023170"/>
    </source>
</evidence>
<evidence type="ECO:0000256" key="15">
    <source>
        <dbReference type="PROSITE-ProRule" id="PRU10141"/>
    </source>
</evidence>
<dbReference type="Gene3D" id="1.10.510.10">
    <property type="entry name" value="Transferase(Phosphotransferase) domain 1"/>
    <property type="match status" value="1"/>
</dbReference>
<organism evidence="18 19">
    <name type="scientific">Daucus carota subsp. sativus</name>
    <name type="common">Carrot</name>
    <dbReference type="NCBI Taxonomy" id="79200"/>
    <lineage>
        <taxon>Eukaryota</taxon>
        <taxon>Viridiplantae</taxon>
        <taxon>Streptophyta</taxon>
        <taxon>Embryophyta</taxon>
        <taxon>Tracheophyta</taxon>
        <taxon>Spermatophyta</taxon>
        <taxon>Magnoliopsida</taxon>
        <taxon>eudicotyledons</taxon>
        <taxon>Gunneridae</taxon>
        <taxon>Pentapetalae</taxon>
        <taxon>asterids</taxon>
        <taxon>campanulids</taxon>
        <taxon>Apiales</taxon>
        <taxon>Apiaceae</taxon>
        <taxon>Apioideae</taxon>
        <taxon>Scandiceae</taxon>
        <taxon>Daucinae</taxon>
        <taxon>Daucus</taxon>
        <taxon>Daucus sect. Daucus</taxon>
    </lineage>
</organism>
<evidence type="ECO:0000256" key="11">
    <source>
        <dbReference type="ARBA" id="ARBA00022989"/>
    </source>
</evidence>
<keyword evidence="4" id="KW-0808">Transferase</keyword>
<dbReference type="InterPro" id="IPR008271">
    <property type="entry name" value="Ser/Thr_kinase_AS"/>
</dbReference>
<evidence type="ECO:0000256" key="12">
    <source>
        <dbReference type="ARBA" id="ARBA00023136"/>
    </source>
</evidence>
<dbReference type="PROSITE" id="PS50011">
    <property type="entry name" value="PROTEIN_KINASE_DOM"/>
    <property type="match status" value="1"/>
</dbReference>
<dbReference type="EMBL" id="CP093348">
    <property type="protein sequence ID" value="WOH05891.1"/>
    <property type="molecule type" value="Genomic_DNA"/>
</dbReference>
<evidence type="ECO:0000256" key="2">
    <source>
        <dbReference type="ARBA" id="ARBA00022527"/>
    </source>
</evidence>
<keyword evidence="13" id="KW-0675">Receptor</keyword>
<dbReference type="GO" id="GO:0004674">
    <property type="term" value="F:protein serine/threonine kinase activity"/>
    <property type="evidence" value="ECO:0007669"/>
    <property type="project" value="UniProtKB-KW"/>
</dbReference>
<dbReference type="PROSITE" id="PS00107">
    <property type="entry name" value="PROTEIN_KINASE_ATP"/>
    <property type="match status" value="1"/>
</dbReference>
<keyword evidence="2 16" id="KW-0723">Serine/threonine-protein kinase</keyword>
<keyword evidence="9" id="KW-0418">Kinase</keyword>
<keyword evidence="12" id="KW-0472">Membrane</keyword>
<dbReference type="FunFam" id="3.30.200.20:FF:000225">
    <property type="entry name" value="cold-responsive protein kinase 1"/>
    <property type="match status" value="1"/>
</dbReference>
<dbReference type="PANTHER" id="PTHR47973">
    <property type="entry name" value="CYSTEINE-RICH RECEPTOR-LIKE PROTEIN KINASE 3"/>
    <property type="match status" value="1"/>
</dbReference>
<sequence length="381" mass="42217">MPCFSACFGKQTASPLEQAIDIEEEVSSIQNIKIYPYKELQIATSYFSAANKIGEGGFGSVYKGKLKDGTLVAIKVLSAESRQGVREFLTELVIISDIEHENLVKIYGCCVEGVHRILVYGYLENNSLAQTLLGDGHCAIEFSWKKRKEICIGIARGLAYLHEDIQPHIVHRDIKASNILLDENLTAKISDFGLAKLIPAHLTHISTQVAGTLGYLAPEYAIRGQLTRKADVYSLGMLLLEIVCGRRNRDSRLPPKEKFLLELAWELYQEQDIVGLVDASLNGKFSLNEASRYIKIAFLCTQAAPRSRPLMSDVVNMLKGDIDVSEMEISKPGLLSELSRTYKSTPYESSIGSGKPDDVFLSMNEMSCGTMTFTSIEDGRD</sequence>
<reference evidence="18" key="2">
    <citation type="submission" date="2022-03" db="EMBL/GenBank/DDBJ databases">
        <title>Draft title - Genomic analysis of global carrot germplasm unveils the trajectory of domestication and the origin of high carotenoid orange carrot.</title>
        <authorList>
            <person name="Iorizzo M."/>
            <person name="Ellison S."/>
            <person name="Senalik D."/>
            <person name="Macko-Podgorni A."/>
            <person name="Grzebelus D."/>
            <person name="Bostan H."/>
            <person name="Rolling W."/>
            <person name="Curaba J."/>
            <person name="Simon P."/>
        </authorList>
    </citation>
    <scope>NUCLEOTIDE SEQUENCE</scope>
    <source>
        <tissue evidence="18">Leaf</tissue>
    </source>
</reference>
<evidence type="ECO:0000256" key="8">
    <source>
        <dbReference type="ARBA" id="ARBA00022741"/>
    </source>
</evidence>
<evidence type="ECO:0000256" key="10">
    <source>
        <dbReference type="ARBA" id="ARBA00022840"/>
    </source>
</evidence>
<dbReference type="Gene3D" id="3.30.200.20">
    <property type="entry name" value="Phosphorylase Kinase, domain 1"/>
    <property type="match status" value="1"/>
</dbReference>
<keyword evidence="14" id="KW-0325">Glycoprotein</keyword>
<evidence type="ECO:0000256" key="1">
    <source>
        <dbReference type="ARBA" id="ARBA00004167"/>
    </source>
</evidence>
<dbReference type="Pfam" id="PF00069">
    <property type="entry name" value="Pkinase"/>
    <property type="match status" value="1"/>
</dbReference>
<evidence type="ECO:0000256" key="9">
    <source>
        <dbReference type="ARBA" id="ARBA00022777"/>
    </source>
</evidence>
<evidence type="ECO:0000259" key="17">
    <source>
        <dbReference type="PROSITE" id="PS50011"/>
    </source>
</evidence>
<proteinExistence type="inferred from homology"/>
<keyword evidence="8 15" id="KW-0547">Nucleotide-binding</keyword>
<accession>A0AAF0XCR9</accession>
<keyword evidence="6" id="KW-0732">Signal</keyword>
<comment type="similarity">
    <text evidence="16">Belongs to the protein kinase superfamily.</text>
</comment>
<keyword evidence="11" id="KW-1133">Transmembrane helix</keyword>
<dbReference type="InterPro" id="IPR011009">
    <property type="entry name" value="Kinase-like_dom_sf"/>
</dbReference>
<evidence type="ECO:0000256" key="4">
    <source>
        <dbReference type="ARBA" id="ARBA00022679"/>
    </source>
</evidence>
<keyword evidence="10 15" id="KW-0067">ATP-binding</keyword>
<name>A0AAF0XCR9_DAUCS</name>
<dbReference type="InterPro" id="IPR000719">
    <property type="entry name" value="Prot_kinase_dom"/>
</dbReference>
<evidence type="ECO:0000256" key="7">
    <source>
        <dbReference type="ARBA" id="ARBA00022737"/>
    </source>
</evidence>
<evidence type="ECO:0000313" key="18">
    <source>
        <dbReference type="EMBL" id="WOH05891.1"/>
    </source>
</evidence>
<feature type="binding site" evidence="15">
    <location>
        <position position="75"/>
    </location>
    <ligand>
        <name>ATP</name>
        <dbReference type="ChEBI" id="CHEBI:30616"/>
    </ligand>
</feature>
<evidence type="ECO:0000256" key="3">
    <source>
        <dbReference type="ARBA" id="ARBA00022553"/>
    </source>
</evidence>
<dbReference type="GO" id="GO:0005524">
    <property type="term" value="F:ATP binding"/>
    <property type="evidence" value="ECO:0007669"/>
    <property type="project" value="UniProtKB-UniRule"/>
</dbReference>
<dbReference type="AlphaFoldDB" id="A0AAF0XCR9"/>
<dbReference type="PROSITE" id="PS00108">
    <property type="entry name" value="PROTEIN_KINASE_ST"/>
    <property type="match status" value="1"/>
</dbReference>
<dbReference type="SMART" id="SM00220">
    <property type="entry name" value="S_TKc"/>
    <property type="match status" value="1"/>
</dbReference>
<evidence type="ECO:0000256" key="14">
    <source>
        <dbReference type="ARBA" id="ARBA00023180"/>
    </source>
</evidence>
<evidence type="ECO:0000256" key="16">
    <source>
        <dbReference type="RuleBase" id="RU000304"/>
    </source>
</evidence>
<dbReference type="InterPro" id="IPR052059">
    <property type="entry name" value="CR_Ser/Thr_kinase"/>
</dbReference>
<comment type="subcellular location">
    <subcellularLocation>
        <location evidence="1">Membrane</location>
        <topology evidence="1">Single-pass membrane protein</topology>
    </subcellularLocation>
</comment>
<dbReference type="Proteomes" id="UP000077755">
    <property type="component" value="Chromosome 6"/>
</dbReference>
<dbReference type="InterPro" id="IPR017441">
    <property type="entry name" value="Protein_kinase_ATP_BS"/>
</dbReference>
<protein>
    <recommendedName>
        <fullName evidence="17">Protein kinase domain-containing protein</fullName>
    </recommendedName>
</protein>
<evidence type="ECO:0000256" key="5">
    <source>
        <dbReference type="ARBA" id="ARBA00022692"/>
    </source>
</evidence>
<evidence type="ECO:0000313" key="19">
    <source>
        <dbReference type="Proteomes" id="UP000077755"/>
    </source>
</evidence>